<dbReference type="RefSeq" id="XP_028152531.1">
    <property type="nucleotide sequence ID" value="XM_028296730.1"/>
</dbReference>
<reference evidence="1" key="1">
    <citation type="submission" date="2025-08" db="UniProtKB">
        <authorList>
            <consortium name="RefSeq"/>
        </authorList>
    </citation>
    <scope>IDENTIFICATION</scope>
    <source>
        <tissue evidence="1">Whole insect</tissue>
    </source>
</reference>
<evidence type="ECO:0000313" key="1">
    <source>
        <dbReference type="RefSeq" id="XP_028152531.1"/>
    </source>
</evidence>
<name>A0A6P7GRR3_DIAVI</name>
<dbReference type="Gene3D" id="1.10.238.20">
    <property type="entry name" value="Pheromone/general odorant binding protein domain"/>
    <property type="match status" value="1"/>
</dbReference>
<dbReference type="InterPro" id="IPR036728">
    <property type="entry name" value="PBP_GOBP_sf"/>
</dbReference>
<dbReference type="AlphaFoldDB" id="A0A6P7GRR3"/>
<dbReference type="SUPFAM" id="SSF47565">
    <property type="entry name" value="Insect pheromone/odorant-binding proteins"/>
    <property type="match status" value="1"/>
</dbReference>
<dbReference type="Pfam" id="PF01395">
    <property type="entry name" value="PBP_GOBP"/>
    <property type="match status" value="1"/>
</dbReference>
<protein>
    <submittedName>
        <fullName evidence="1">Uncharacterized protein LOC114345920</fullName>
    </submittedName>
</protein>
<organism evidence="1">
    <name type="scientific">Diabrotica virgifera virgifera</name>
    <name type="common">western corn rootworm</name>
    <dbReference type="NCBI Taxonomy" id="50390"/>
    <lineage>
        <taxon>Eukaryota</taxon>
        <taxon>Metazoa</taxon>
        <taxon>Ecdysozoa</taxon>
        <taxon>Arthropoda</taxon>
        <taxon>Hexapoda</taxon>
        <taxon>Insecta</taxon>
        <taxon>Pterygota</taxon>
        <taxon>Neoptera</taxon>
        <taxon>Endopterygota</taxon>
        <taxon>Coleoptera</taxon>
        <taxon>Polyphaga</taxon>
        <taxon>Cucujiformia</taxon>
        <taxon>Chrysomeloidea</taxon>
        <taxon>Chrysomelidae</taxon>
        <taxon>Galerucinae</taxon>
        <taxon>Diabroticina</taxon>
        <taxon>Diabroticites</taxon>
        <taxon>Diabrotica</taxon>
    </lineage>
</organism>
<proteinExistence type="predicted"/>
<sequence>MPFAGFRTRTYVLIYLSFIKDVSSDQIHSKFPYFEECLIESGTSVDDLKAKPVKITHEFICFYKCLYDKIGAIDKDGKIVPGLIIEHIKKYKEISTDQEKSTVDCLEKIPKITICEDLEQATNCLKPLKN</sequence>
<dbReference type="CDD" id="cd23992">
    <property type="entry name" value="PBP_GOBP"/>
    <property type="match status" value="1"/>
</dbReference>
<dbReference type="InterPro" id="IPR006170">
    <property type="entry name" value="PBP/GOBP"/>
</dbReference>
<accession>A0A6P7GRR3</accession>
<dbReference type="InParanoid" id="A0A6P7GRR3"/>
<dbReference type="GO" id="GO:0005549">
    <property type="term" value="F:odorant binding"/>
    <property type="evidence" value="ECO:0007669"/>
    <property type="project" value="InterPro"/>
</dbReference>
<gene>
    <name evidence="1" type="primary">LOC114345920</name>
</gene>